<dbReference type="AlphaFoldDB" id="A0A372LIY0"/>
<dbReference type="SMART" id="SM00849">
    <property type="entry name" value="Lactamase_B"/>
    <property type="match status" value="1"/>
</dbReference>
<keyword evidence="2" id="KW-0378">Hydrolase</keyword>
<evidence type="ECO:0000313" key="2">
    <source>
        <dbReference type="EMBL" id="RFU66357.1"/>
    </source>
</evidence>
<dbReference type="CDD" id="cd07721">
    <property type="entry name" value="yflN-like_MBL-fold"/>
    <property type="match status" value="1"/>
</dbReference>
<protein>
    <submittedName>
        <fullName evidence="2">MBL fold metallo-hydrolase</fullName>
    </submittedName>
</protein>
<name>A0A372LIY0_9BACI</name>
<dbReference type="InterPro" id="IPR001279">
    <property type="entry name" value="Metallo-B-lactamas"/>
</dbReference>
<dbReference type="InterPro" id="IPR036866">
    <property type="entry name" value="RibonucZ/Hydroxyglut_hydro"/>
</dbReference>
<dbReference type="PANTHER" id="PTHR42951:SF17">
    <property type="entry name" value="METALLO-BETA-LACTAMASE DOMAIN-CONTAINING PROTEIN"/>
    <property type="match status" value="1"/>
</dbReference>
<dbReference type="InterPro" id="IPR050855">
    <property type="entry name" value="NDM-1-like"/>
</dbReference>
<gene>
    <name evidence="2" type="ORF">D0469_17120</name>
</gene>
<feature type="domain" description="Metallo-beta-lactamase" evidence="1">
    <location>
        <begin position="34"/>
        <end position="245"/>
    </location>
</feature>
<dbReference type="Gene3D" id="3.60.15.10">
    <property type="entry name" value="Ribonuclease Z/Hydroxyacylglutathione hydrolase-like"/>
    <property type="match status" value="1"/>
</dbReference>
<reference evidence="2 3" key="1">
    <citation type="submission" date="2018-08" db="EMBL/GenBank/DDBJ databases">
        <title>Bacillus chawlae sp. nov., Bacillus glennii sp. nov., and Bacillus saganii sp. nov. Isolated from the Vehicle Assembly Building at Kennedy Space Center where the Viking Spacecraft were Assembled.</title>
        <authorList>
            <person name="Seuylemezian A."/>
            <person name="Vaishampayan P."/>
        </authorList>
    </citation>
    <scope>NUCLEOTIDE SEQUENCE [LARGE SCALE GENOMIC DNA]</scope>
    <source>
        <strain evidence="2 3">V47-23a</strain>
    </source>
</reference>
<dbReference type="SUPFAM" id="SSF56281">
    <property type="entry name" value="Metallo-hydrolase/oxidoreductase"/>
    <property type="match status" value="1"/>
</dbReference>
<dbReference type="Proteomes" id="UP000264541">
    <property type="component" value="Unassembled WGS sequence"/>
</dbReference>
<comment type="caution">
    <text evidence="2">The sequence shown here is derived from an EMBL/GenBank/DDBJ whole genome shotgun (WGS) entry which is preliminary data.</text>
</comment>
<keyword evidence="3" id="KW-1185">Reference proteome</keyword>
<evidence type="ECO:0000259" key="1">
    <source>
        <dbReference type="SMART" id="SM00849"/>
    </source>
</evidence>
<organism evidence="2 3">
    <name type="scientific">Peribacillus saganii</name>
    <dbReference type="NCBI Taxonomy" id="2303992"/>
    <lineage>
        <taxon>Bacteria</taxon>
        <taxon>Bacillati</taxon>
        <taxon>Bacillota</taxon>
        <taxon>Bacilli</taxon>
        <taxon>Bacillales</taxon>
        <taxon>Bacillaceae</taxon>
        <taxon>Peribacillus</taxon>
    </lineage>
</organism>
<dbReference type="Pfam" id="PF00753">
    <property type="entry name" value="Lactamase_B"/>
    <property type="match status" value="1"/>
</dbReference>
<dbReference type="OrthoDB" id="9802248at2"/>
<proteinExistence type="predicted"/>
<dbReference type="EMBL" id="QVTE01000051">
    <property type="protein sequence ID" value="RFU66357.1"/>
    <property type="molecule type" value="Genomic_DNA"/>
</dbReference>
<dbReference type="GO" id="GO:0016787">
    <property type="term" value="F:hydrolase activity"/>
    <property type="evidence" value="ECO:0007669"/>
    <property type="project" value="UniProtKB-KW"/>
</dbReference>
<dbReference type="PANTHER" id="PTHR42951">
    <property type="entry name" value="METALLO-BETA-LACTAMASE DOMAIN-CONTAINING"/>
    <property type="match status" value="1"/>
</dbReference>
<accession>A0A372LIY0</accession>
<evidence type="ECO:0000313" key="3">
    <source>
        <dbReference type="Proteomes" id="UP000264541"/>
    </source>
</evidence>
<sequence length="283" mass="30839">MDNNIDKKIIPVTTIRSGDKVEVTADIHCMTIQVANICFVGTPGRQTGWVLVDAGMPRSADDIIAASEELFGQGSVPEAIILTHGHFDHVGALIPLAKHWGVKVYAHELEMPFLTGKQDYPEPDMGVEGGMVAKMSGMFPNDGIDIGDMAAFLPADGSVPAMPGWKWIYTPGHTPGHISLFRESDRALIAGDACVTVKQEYLYKVLTQEQEISGPPRYFTTDWPSARKSVEKLEALKPAIAVTGHGIPMEGKLLSESLKTLVENFDKMAIPDYGKYVDGQTEK</sequence>
<dbReference type="RefSeq" id="WP_117327941.1">
    <property type="nucleotide sequence ID" value="NZ_QVTE01000051.1"/>
</dbReference>